<evidence type="ECO:0000313" key="2">
    <source>
        <dbReference type="Proteomes" id="UP000655037"/>
    </source>
</evidence>
<dbReference type="SUPFAM" id="SSF50630">
    <property type="entry name" value="Acid proteases"/>
    <property type="match status" value="1"/>
</dbReference>
<accession>A0AAE2RH01</accession>
<evidence type="ECO:0000313" key="1">
    <source>
        <dbReference type="EMBL" id="MBF2717254.1"/>
    </source>
</evidence>
<dbReference type="EMBL" id="JACXXJ020000005">
    <property type="protein sequence ID" value="MBF2717254.1"/>
    <property type="molecule type" value="Genomic_DNA"/>
</dbReference>
<reference evidence="1" key="1">
    <citation type="submission" date="2020-11" db="EMBL/GenBank/DDBJ databases">
        <title>Agrobacterium vitis strain K377 genome.</title>
        <authorList>
            <person name="Xi H."/>
        </authorList>
    </citation>
    <scope>NUCLEOTIDE SEQUENCE</scope>
    <source>
        <strain evidence="1">K377</strain>
    </source>
</reference>
<gene>
    <name evidence="1" type="ORF">IEI95_023865</name>
</gene>
<dbReference type="InterPro" id="IPR021109">
    <property type="entry name" value="Peptidase_aspartic_dom_sf"/>
</dbReference>
<comment type="caution">
    <text evidence="1">The sequence shown here is derived from an EMBL/GenBank/DDBJ whole genome shotgun (WGS) entry which is preliminary data.</text>
</comment>
<sequence length="333" mass="36234">MLTLILLFSWISFIEVSQATAGERIVVPIHALERHNIVRYWIPVKIGAKTVEAILDTGSTGLHVIGETVSNQDYSPTGQQMRYSYSNGQTILGDVATAQVSFADTAETKTIPIDIIRDLTCNQTVKRCLMPLDKRLEDPGQLLGKENYQAIIGASMPSPAFKVAAPNPLVSFGDAWIIRLPRSGENEGELIINPTSDEVAGFVRFPAGQGPNQGGGRDNPIPGCLTIESSRKQYCGPIVLDTGNPQILVIAPEQFHAWRPGTKVAMSFDDGSNPSLKASFSVGNGMTDSTRLAVGPFPNFHQPPTRVLVGVEVYKHFSVLYDYKNGQIGLKRL</sequence>
<dbReference type="Gene3D" id="2.40.70.10">
    <property type="entry name" value="Acid Proteases"/>
    <property type="match status" value="1"/>
</dbReference>
<name>A0AAE2RH01_AGRVI</name>
<dbReference type="RefSeq" id="WP_194417106.1">
    <property type="nucleotide sequence ID" value="NZ_JACXXJ020000005.1"/>
</dbReference>
<organism evidence="1 2">
    <name type="scientific">Agrobacterium vitis</name>
    <name type="common">Rhizobium vitis</name>
    <dbReference type="NCBI Taxonomy" id="373"/>
    <lineage>
        <taxon>Bacteria</taxon>
        <taxon>Pseudomonadati</taxon>
        <taxon>Pseudomonadota</taxon>
        <taxon>Alphaproteobacteria</taxon>
        <taxon>Hyphomicrobiales</taxon>
        <taxon>Rhizobiaceae</taxon>
        <taxon>Rhizobium/Agrobacterium group</taxon>
        <taxon>Agrobacterium</taxon>
    </lineage>
</organism>
<dbReference type="Proteomes" id="UP000655037">
    <property type="component" value="Unassembled WGS sequence"/>
</dbReference>
<dbReference type="AlphaFoldDB" id="A0AAE2RH01"/>
<protein>
    <submittedName>
        <fullName evidence="1">Uncharacterized protein</fullName>
    </submittedName>
</protein>
<proteinExistence type="predicted"/>